<dbReference type="Proteomes" id="UP000788262">
    <property type="component" value="Unassembled WGS sequence"/>
</dbReference>
<keyword evidence="1" id="KW-0472">Membrane</keyword>
<evidence type="ECO:0000313" key="3">
    <source>
        <dbReference type="Proteomes" id="UP000788262"/>
    </source>
</evidence>
<proteinExistence type="predicted"/>
<evidence type="ECO:0008006" key="4">
    <source>
        <dbReference type="Google" id="ProtNLM"/>
    </source>
</evidence>
<feature type="transmembrane region" description="Helical" evidence="1">
    <location>
        <begin position="42"/>
        <end position="62"/>
    </location>
</feature>
<evidence type="ECO:0000256" key="1">
    <source>
        <dbReference type="SAM" id="Phobius"/>
    </source>
</evidence>
<evidence type="ECO:0000313" key="2">
    <source>
        <dbReference type="EMBL" id="MBN0042851.1"/>
    </source>
</evidence>
<reference evidence="2 3" key="1">
    <citation type="submission" date="2021-02" db="EMBL/GenBank/DDBJ databases">
        <title>Whole genome sequencing of Streptomyces actuosus VRA1.</title>
        <authorList>
            <person name="Sen G."/>
            <person name="Sen A."/>
        </authorList>
    </citation>
    <scope>NUCLEOTIDE SEQUENCE [LARGE SCALE GENOMIC DNA]</scope>
    <source>
        <strain evidence="2 3">VRA1</strain>
    </source>
</reference>
<organism evidence="2 3">
    <name type="scientific">Streptomyces actuosus</name>
    <dbReference type="NCBI Taxonomy" id="1885"/>
    <lineage>
        <taxon>Bacteria</taxon>
        <taxon>Bacillati</taxon>
        <taxon>Actinomycetota</taxon>
        <taxon>Actinomycetes</taxon>
        <taxon>Kitasatosporales</taxon>
        <taxon>Streptomycetaceae</taxon>
        <taxon>Streptomyces</taxon>
    </lineage>
</organism>
<accession>A0ABS2VID1</accession>
<protein>
    <recommendedName>
        <fullName evidence="4">DUF3592 domain-containing protein</fullName>
    </recommendedName>
</protein>
<gene>
    <name evidence="2" type="ORF">JS756_01720</name>
</gene>
<keyword evidence="1" id="KW-0812">Transmembrane</keyword>
<sequence>MRRWRRRPETVAPHLLAHLRETVWGPAEFVGAPPWRLVAEGLLTGLLGAAAIVGGTVAGAWYALPSLASGEGALVCAGATVLYLALIGAGRALIGIAAVLGVCLALQAPQAAAGVVLAERGRVQAVEVTSVQRGPGVTAAHGRTFCSVSDGGVALDVHIWRGCDDATRPGDTVAVVYDPKGRIPPRGVGGDLSWRGPLRGLAGTTGALVAACVLAVVRSCRITPAEPG</sequence>
<comment type="caution">
    <text evidence="2">The sequence shown here is derived from an EMBL/GenBank/DDBJ whole genome shotgun (WGS) entry which is preliminary data.</text>
</comment>
<keyword evidence="3" id="KW-1185">Reference proteome</keyword>
<keyword evidence="1" id="KW-1133">Transmembrane helix</keyword>
<name>A0ABS2VID1_STRAS</name>
<dbReference type="EMBL" id="JAFFZS010000001">
    <property type="protein sequence ID" value="MBN0042851.1"/>
    <property type="molecule type" value="Genomic_DNA"/>
</dbReference>
<feature type="transmembrane region" description="Helical" evidence="1">
    <location>
        <begin position="82"/>
        <end position="106"/>
    </location>
</feature>
<dbReference type="RefSeq" id="WP_205381069.1">
    <property type="nucleotide sequence ID" value="NZ_JAFFZS010000001.1"/>
</dbReference>